<evidence type="ECO:0000259" key="7">
    <source>
        <dbReference type="Pfam" id="PF20684"/>
    </source>
</evidence>
<evidence type="ECO:0000256" key="3">
    <source>
        <dbReference type="ARBA" id="ARBA00022989"/>
    </source>
</evidence>
<dbReference type="OrthoDB" id="5022096at2759"/>
<protein>
    <recommendedName>
        <fullName evidence="7">Rhodopsin domain-containing protein</fullName>
    </recommendedName>
</protein>
<comment type="similarity">
    <text evidence="5">Belongs to the SAT4 family.</text>
</comment>
<dbReference type="InterPro" id="IPR049326">
    <property type="entry name" value="Rhodopsin_dom_fungi"/>
</dbReference>
<evidence type="ECO:0000256" key="4">
    <source>
        <dbReference type="ARBA" id="ARBA00023136"/>
    </source>
</evidence>
<evidence type="ECO:0000256" key="1">
    <source>
        <dbReference type="ARBA" id="ARBA00004141"/>
    </source>
</evidence>
<dbReference type="GO" id="GO:0016020">
    <property type="term" value="C:membrane"/>
    <property type="evidence" value="ECO:0007669"/>
    <property type="project" value="UniProtKB-SubCell"/>
</dbReference>
<dbReference type="Proteomes" id="UP000277580">
    <property type="component" value="Unassembled WGS sequence"/>
</dbReference>
<sequence length="310" mass="34294">MQIMFAKLSLLFFYLRIGGPRCGGLPTWFRISTIMLIALTIVVGVISEVIIIFQCKPANHQWNRLFPGADPDGKCWDLVVFYFVHAGLNIFLDVVITILPMPLLLSLELPRRQKIGLCGLFSLGGVVCIISLVRVVKLPALNKSKDITWDITDAIVWYYVESTLIVIAACGPSLKPLIRKYVPGLLGSSTPESSGIYQGQGSNCTTHRVGRRFVEDVIAPLPPGNQTSTHITSSKDRSFYGECDSEERIIQEEIGMGIMKRTDVVMTVESQSEIDLTISRDTLPDAESGIRLEVLSSSNVYVENSKANLK</sequence>
<organism evidence="8 9">
    <name type="scientific">Morchella conica CCBAS932</name>
    <dbReference type="NCBI Taxonomy" id="1392247"/>
    <lineage>
        <taxon>Eukaryota</taxon>
        <taxon>Fungi</taxon>
        <taxon>Dikarya</taxon>
        <taxon>Ascomycota</taxon>
        <taxon>Pezizomycotina</taxon>
        <taxon>Pezizomycetes</taxon>
        <taxon>Pezizales</taxon>
        <taxon>Morchellaceae</taxon>
        <taxon>Morchella</taxon>
    </lineage>
</organism>
<keyword evidence="4 6" id="KW-0472">Membrane</keyword>
<evidence type="ECO:0000313" key="9">
    <source>
        <dbReference type="Proteomes" id="UP000277580"/>
    </source>
</evidence>
<dbReference type="InParanoid" id="A0A3N4KFS4"/>
<dbReference type="Pfam" id="PF20684">
    <property type="entry name" value="Fung_rhodopsin"/>
    <property type="match status" value="1"/>
</dbReference>
<dbReference type="InterPro" id="IPR052337">
    <property type="entry name" value="SAT4-like"/>
</dbReference>
<name>A0A3N4KFS4_9PEZI</name>
<keyword evidence="2 6" id="KW-0812">Transmembrane</keyword>
<feature type="domain" description="Rhodopsin" evidence="7">
    <location>
        <begin position="2"/>
        <end position="180"/>
    </location>
</feature>
<keyword evidence="3 6" id="KW-1133">Transmembrane helix</keyword>
<gene>
    <name evidence="8" type="ORF">P167DRAFT_608835</name>
</gene>
<feature type="transmembrane region" description="Helical" evidence="6">
    <location>
        <begin position="117"/>
        <end position="136"/>
    </location>
</feature>
<keyword evidence="9" id="KW-1185">Reference proteome</keyword>
<dbReference type="EMBL" id="ML119165">
    <property type="protein sequence ID" value="RPB08328.1"/>
    <property type="molecule type" value="Genomic_DNA"/>
</dbReference>
<dbReference type="PANTHER" id="PTHR33048">
    <property type="entry name" value="PTH11-LIKE INTEGRAL MEMBRANE PROTEIN (AFU_ORTHOLOGUE AFUA_5G11245)"/>
    <property type="match status" value="1"/>
</dbReference>
<dbReference type="PANTHER" id="PTHR33048:SF47">
    <property type="entry name" value="INTEGRAL MEMBRANE PROTEIN-RELATED"/>
    <property type="match status" value="1"/>
</dbReference>
<dbReference type="AlphaFoldDB" id="A0A3N4KFS4"/>
<evidence type="ECO:0000256" key="5">
    <source>
        <dbReference type="ARBA" id="ARBA00038359"/>
    </source>
</evidence>
<accession>A0A3N4KFS4</accession>
<feature type="transmembrane region" description="Helical" evidence="6">
    <location>
        <begin position="34"/>
        <end position="53"/>
    </location>
</feature>
<evidence type="ECO:0000256" key="2">
    <source>
        <dbReference type="ARBA" id="ARBA00022692"/>
    </source>
</evidence>
<evidence type="ECO:0000256" key="6">
    <source>
        <dbReference type="SAM" id="Phobius"/>
    </source>
</evidence>
<proteinExistence type="inferred from homology"/>
<dbReference type="STRING" id="1392247.A0A3N4KFS4"/>
<evidence type="ECO:0000313" key="8">
    <source>
        <dbReference type="EMBL" id="RPB08328.1"/>
    </source>
</evidence>
<reference evidence="8 9" key="1">
    <citation type="journal article" date="2018" name="Nat. Ecol. Evol.">
        <title>Pezizomycetes genomes reveal the molecular basis of ectomycorrhizal truffle lifestyle.</title>
        <authorList>
            <person name="Murat C."/>
            <person name="Payen T."/>
            <person name="Noel B."/>
            <person name="Kuo A."/>
            <person name="Morin E."/>
            <person name="Chen J."/>
            <person name="Kohler A."/>
            <person name="Krizsan K."/>
            <person name="Balestrini R."/>
            <person name="Da Silva C."/>
            <person name="Montanini B."/>
            <person name="Hainaut M."/>
            <person name="Levati E."/>
            <person name="Barry K.W."/>
            <person name="Belfiori B."/>
            <person name="Cichocki N."/>
            <person name="Clum A."/>
            <person name="Dockter R.B."/>
            <person name="Fauchery L."/>
            <person name="Guy J."/>
            <person name="Iotti M."/>
            <person name="Le Tacon F."/>
            <person name="Lindquist E.A."/>
            <person name="Lipzen A."/>
            <person name="Malagnac F."/>
            <person name="Mello A."/>
            <person name="Molinier V."/>
            <person name="Miyauchi S."/>
            <person name="Poulain J."/>
            <person name="Riccioni C."/>
            <person name="Rubini A."/>
            <person name="Sitrit Y."/>
            <person name="Splivallo R."/>
            <person name="Traeger S."/>
            <person name="Wang M."/>
            <person name="Zifcakova L."/>
            <person name="Wipf D."/>
            <person name="Zambonelli A."/>
            <person name="Paolocci F."/>
            <person name="Nowrousian M."/>
            <person name="Ottonello S."/>
            <person name="Baldrian P."/>
            <person name="Spatafora J.W."/>
            <person name="Henrissat B."/>
            <person name="Nagy L.G."/>
            <person name="Aury J.M."/>
            <person name="Wincker P."/>
            <person name="Grigoriev I.V."/>
            <person name="Bonfante P."/>
            <person name="Martin F.M."/>
        </authorList>
    </citation>
    <scope>NUCLEOTIDE SEQUENCE [LARGE SCALE GENOMIC DNA]</scope>
    <source>
        <strain evidence="8 9">CCBAS932</strain>
    </source>
</reference>
<comment type="subcellular location">
    <subcellularLocation>
        <location evidence="1">Membrane</location>
        <topology evidence="1">Multi-pass membrane protein</topology>
    </subcellularLocation>
</comment>
<feature type="transmembrane region" description="Helical" evidence="6">
    <location>
        <begin position="80"/>
        <end position="105"/>
    </location>
</feature>